<evidence type="ECO:0000259" key="1">
    <source>
        <dbReference type="Pfam" id="PF09588"/>
    </source>
</evidence>
<dbReference type="AlphaFoldDB" id="A0A6C0EDB0"/>
<dbReference type="Gene3D" id="3.90.320.10">
    <property type="match status" value="1"/>
</dbReference>
<name>A0A6C0EDB0_9ZZZZ</name>
<dbReference type="InterPro" id="IPR011335">
    <property type="entry name" value="Restrct_endonuc-II-like"/>
</dbReference>
<dbReference type="PANTHER" id="PTHR46609:SF6">
    <property type="entry name" value="EXONUCLEASE, PHAGE-TYPE_RECB, C-TERMINAL DOMAIN-CONTAINING PROTEIN-RELATED"/>
    <property type="match status" value="1"/>
</dbReference>
<dbReference type="InterPro" id="IPR017482">
    <property type="entry name" value="Lambda-type_endonuclease"/>
</dbReference>
<evidence type="ECO:0000313" key="2">
    <source>
        <dbReference type="EMBL" id="QHT27177.1"/>
    </source>
</evidence>
<dbReference type="NCBIfam" id="TIGR03033">
    <property type="entry name" value="phage_rel_nuc"/>
    <property type="match status" value="1"/>
</dbReference>
<dbReference type="SUPFAM" id="SSF52980">
    <property type="entry name" value="Restriction endonuclease-like"/>
    <property type="match status" value="1"/>
</dbReference>
<feature type="domain" description="YqaJ viral recombinase" evidence="1">
    <location>
        <begin position="130"/>
        <end position="274"/>
    </location>
</feature>
<dbReference type="Pfam" id="PF09588">
    <property type="entry name" value="YqaJ"/>
    <property type="match status" value="1"/>
</dbReference>
<protein>
    <recommendedName>
        <fullName evidence="1">YqaJ viral recombinase domain-containing protein</fullName>
    </recommendedName>
</protein>
<organism evidence="2">
    <name type="scientific">viral metagenome</name>
    <dbReference type="NCBI Taxonomy" id="1070528"/>
    <lineage>
        <taxon>unclassified sequences</taxon>
        <taxon>metagenomes</taxon>
        <taxon>organismal metagenomes</taxon>
    </lineage>
</organism>
<dbReference type="InterPro" id="IPR019080">
    <property type="entry name" value="YqaJ_viral_recombinase"/>
</dbReference>
<reference evidence="2" key="1">
    <citation type="journal article" date="2020" name="Nature">
        <title>Giant virus diversity and host interactions through global metagenomics.</title>
        <authorList>
            <person name="Schulz F."/>
            <person name="Roux S."/>
            <person name="Paez-Espino D."/>
            <person name="Jungbluth S."/>
            <person name="Walsh D.A."/>
            <person name="Denef V.J."/>
            <person name="McMahon K.D."/>
            <person name="Konstantinidis K.T."/>
            <person name="Eloe-Fadrosh E.A."/>
            <person name="Kyrpides N.C."/>
            <person name="Woyke T."/>
        </authorList>
    </citation>
    <scope>NUCLEOTIDE SEQUENCE</scope>
    <source>
        <strain evidence="2">GVMAG-M-3300023179-2</strain>
    </source>
</reference>
<proteinExistence type="predicted"/>
<dbReference type="CDD" id="cd22343">
    <property type="entry name" value="PDDEXK_lambda_exonuclease-like"/>
    <property type="match status" value="1"/>
</dbReference>
<dbReference type="EMBL" id="MN739813">
    <property type="protein sequence ID" value="QHT27177.1"/>
    <property type="molecule type" value="Genomic_DNA"/>
</dbReference>
<sequence>MNIYEVMSFGKINTLINKIINYINKKENKYFDLLQYNELKNKIYEIFNEDFLILDINSEMQNKLLNEIFMRLFTISFKFNNILLFDNGINCFRDFDDIYDDVSVPDNYKKLDLQFNKLKNLPQPVQRSQEWYDYRYNRITASDTAAAIDMNPYEPVEGFILKKCDPNFPFVDNATVFHGRKYEPIATSIYEHIDNVKVVEFGALPSDIYPFLGASPDGICSKYTLDNKFSSKLGTMLEIKCPVTREIIINGKIAGNICPFYYYCQVQQQLVCCELDICDFWQCKFTEYSSKKEYLDDNCSSCISTETINSDLIQNSYSDKNNYKKIIINDQLKKGIFLEFYPKNFKAEFDGDNIEWKSKYIYPSRLDMNEHQKSEWILDILDNYKNTHPDIYNNYHFNKIIYWKLEKSHNVSIKRDDKFITSIIPILNDTWEKILYYRKNQNKLDELKLIHKKRIKYIKFNTNFIINNTYIIDNKLLFLDKNTEVFLPLNLNKLSKNTQLNNFKKNKNVKKKEKLNDNDSDYYDYGDCNCNFIDD</sequence>
<dbReference type="InterPro" id="IPR051703">
    <property type="entry name" value="NF-kappa-B_Signaling_Reg"/>
</dbReference>
<accession>A0A6C0EDB0</accession>
<dbReference type="PANTHER" id="PTHR46609">
    <property type="entry name" value="EXONUCLEASE, PHAGE-TYPE/RECB, C-TERMINAL DOMAIN-CONTAINING PROTEIN"/>
    <property type="match status" value="1"/>
</dbReference>
<dbReference type="InterPro" id="IPR011604">
    <property type="entry name" value="PDDEXK-like_dom_sf"/>
</dbReference>